<protein>
    <submittedName>
        <fullName evidence="8">Uncharacterized protein</fullName>
    </submittedName>
</protein>
<feature type="region of interest" description="Disordered" evidence="7">
    <location>
        <begin position="1200"/>
        <end position="1264"/>
    </location>
</feature>
<dbReference type="FunFam" id="4.10.280.10:FF:000008">
    <property type="entry name" value="Nuclear receptor coactivator"/>
    <property type="match status" value="1"/>
</dbReference>
<dbReference type="GO" id="GO:0005634">
    <property type="term" value="C:nucleus"/>
    <property type="evidence" value="ECO:0007669"/>
    <property type="project" value="InterPro"/>
</dbReference>
<keyword evidence="5" id="KW-0804">Transcription</keyword>
<dbReference type="Pfam" id="PF14598">
    <property type="entry name" value="PAS_11"/>
    <property type="match status" value="1"/>
</dbReference>
<feature type="compositionally biased region" description="Low complexity" evidence="7">
    <location>
        <begin position="976"/>
        <end position="1001"/>
    </location>
</feature>
<dbReference type="GO" id="GO:0046983">
    <property type="term" value="F:protein dimerization activity"/>
    <property type="evidence" value="ECO:0007669"/>
    <property type="project" value="InterPro"/>
</dbReference>
<dbReference type="CDD" id="cd11439">
    <property type="entry name" value="bHLH-PAS_SRC"/>
    <property type="match status" value="1"/>
</dbReference>
<dbReference type="PROSITE" id="PS50112">
    <property type="entry name" value="PAS"/>
    <property type="match status" value="1"/>
</dbReference>
<dbReference type="InterPro" id="IPR035965">
    <property type="entry name" value="PAS-like_dom_sf"/>
</dbReference>
<feature type="region of interest" description="Disordered" evidence="7">
    <location>
        <begin position="1512"/>
        <end position="1561"/>
    </location>
</feature>
<dbReference type="GO" id="GO:0032870">
    <property type="term" value="P:cellular response to hormone stimulus"/>
    <property type="evidence" value="ECO:0007669"/>
    <property type="project" value="TreeGrafter"/>
</dbReference>
<comment type="caution">
    <text evidence="8">The sequence shown here is derived from an EMBL/GenBank/DDBJ whole genome shotgun (WGS) entry which is preliminary data.</text>
</comment>
<feature type="compositionally biased region" description="Low complexity" evidence="7">
    <location>
        <begin position="1795"/>
        <end position="1814"/>
    </location>
</feature>
<feature type="region of interest" description="Disordered" evidence="7">
    <location>
        <begin position="1073"/>
        <end position="1094"/>
    </location>
</feature>
<proteinExistence type="inferred from homology"/>
<keyword evidence="3" id="KW-0805">Transcription regulation</keyword>
<feature type="region of interest" description="Disordered" evidence="7">
    <location>
        <begin position="1475"/>
        <end position="1499"/>
    </location>
</feature>
<feature type="compositionally biased region" description="Polar residues" evidence="7">
    <location>
        <begin position="656"/>
        <end position="673"/>
    </location>
</feature>
<feature type="compositionally biased region" description="Low complexity" evidence="7">
    <location>
        <begin position="615"/>
        <end position="653"/>
    </location>
</feature>
<feature type="compositionally biased region" description="Polar residues" evidence="7">
    <location>
        <begin position="1732"/>
        <end position="1766"/>
    </location>
</feature>
<dbReference type="Gene3D" id="3.30.450.20">
    <property type="entry name" value="PAS domain"/>
    <property type="match status" value="2"/>
</dbReference>
<dbReference type="GO" id="GO:0003713">
    <property type="term" value="F:transcription coactivator activity"/>
    <property type="evidence" value="ECO:0007669"/>
    <property type="project" value="InterPro"/>
</dbReference>
<dbReference type="PANTHER" id="PTHR10684:SF4">
    <property type="entry name" value="TAIMAN, ISOFORM G"/>
    <property type="match status" value="1"/>
</dbReference>
<feature type="compositionally biased region" description="Low complexity" evidence="7">
    <location>
        <begin position="1598"/>
        <end position="1631"/>
    </location>
</feature>
<evidence type="ECO:0000256" key="5">
    <source>
        <dbReference type="ARBA" id="ARBA00023163"/>
    </source>
</evidence>
<comment type="similarity">
    <text evidence="1">Belongs to the SRC/p160 nuclear receptor coactivator family.</text>
</comment>
<dbReference type="InterPro" id="IPR017426">
    <property type="entry name" value="Nuclear_rcpt_coactivator"/>
</dbReference>
<feature type="region of interest" description="Disordered" evidence="7">
    <location>
        <begin position="2029"/>
        <end position="2080"/>
    </location>
</feature>
<dbReference type="SMART" id="SM00091">
    <property type="entry name" value="PAS"/>
    <property type="match status" value="2"/>
</dbReference>
<dbReference type="OrthoDB" id="10035882at2759"/>
<dbReference type="SMART" id="SM00353">
    <property type="entry name" value="HLH"/>
    <property type="match status" value="1"/>
</dbReference>
<dbReference type="SUPFAM" id="SSF55785">
    <property type="entry name" value="PYP-like sensor domain (PAS domain)"/>
    <property type="match status" value="2"/>
</dbReference>
<feature type="compositionally biased region" description="Low complexity" evidence="7">
    <location>
        <begin position="584"/>
        <end position="605"/>
    </location>
</feature>
<dbReference type="InterPro" id="IPR036638">
    <property type="entry name" value="HLH_DNA-bd_sf"/>
</dbReference>
<dbReference type="InterPro" id="IPR011598">
    <property type="entry name" value="bHLH_dom"/>
</dbReference>
<name>A0A8J1Y0S1_OWEFU</name>
<feature type="compositionally biased region" description="Low complexity" evidence="7">
    <location>
        <begin position="1225"/>
        <end position="1264"/>
    </location>
</feature>
<gene>
    <name evidence="8" type="ORF">OFUS_LOCUS1203</name>
</gene>
<dbReference type="EMBL" id="CAIIXF020000001">
    <property type="protein sequence ID" value="CAH1773628.1"/>
    <property type="molecule type" value="Genomic_DNA"/>
</dbReference>
<feature type="region of interest" description="Disordered" evidence="7">
    <location>
        <begin position="1"/>
        <end position="31"/>
    </location>
</feature>
<keyword evidence="2" id="KW-0677">Repeat</keyword>
<feature type="compositionally biased region" description="Low complexity" evidence="7">
    <location>
        <begin position="1480"/>
        <end position="1496"/>
    </location>
</feature>
<evidence type="ECO:0000256" key="3">
    <source>
        <dbReference type="ARBA" id="ARBA00023015"/>
    </source>
</evidence>
<feature type="compositionally biased region" description="Acidic residues" evidence="7">
    <location>
        <begin position="812"/>
        <end position="822"/>
    </location>
</feature>
<dbReference type="GO" id="GO:0045944">
    <property type="term" value="P:positive regulation of transcription by RNA polymerase II"/>
    <property type="evidence" value="ECO:0007669"/>
    <property type="project" value="TreeGrafter"/>
</dbReference>
<evidence type="ECO:0000256" key="4">
    <source>
        <dbReference type="ARBA" id="ARBA00023159"/>
    </source>
</evidence>
<sequence>MSALGNLLARKRKNSGGSGDGKQQSQINKCLNEKRRREQENIYIEELAELISASITEMNTFSVKPDKCAILQETVSQIRRIKNEESCTSDAVQQSHVSSSKPTILANDVLGPLLLEALDGFLFVVNCQGKVEFVSDNISQYLKYQQDDLVNKSIYNIIHVGDHAIFSKGLVPLSVGSIPWNPDGAAYKGRTFNCRMLIKPPDDENDVEVKQTHVSQYEGMQISAVLVPYPNSRDNLGLADDTDGQSCLVCIARTLAITEKRNSMLGIEQFTTKQNINGQIVGCDTSGIKPSKYRYPDFDGHNIIDFAHANDVQLLNKHLQEVTKSGKNPTNHTSSVYRFKLRDNKYVFVQTKSRLFSKPVTSEPEFVMSTHSIIRECDSDIELKGSASTSLMKSIIGQGLVKGGDSEAAKQLLGPLDPSTSNSGLPLLGSPSMAGSGMVSPLPNLNFLDGIATDNMSLSNVLEMIPTSGPWDLGSMDNASSANSLEQNANLYSMAGNFSQAVTTNAHNPTSQSWSNMNSMSGVRKQKGQQNNMNITLNKILNSSMGGLQSTRPAPLNIGPRSSGFDRTSPGFAGAQSPIYQNQRSPSASFPRPSRGRSPSMSGFMPQTLANHTAMNGGMMTSGMNMMSPTGMNMGQQSSGWNSSTSGTNSNPQTPQPNVSPWGNGGSNPQTPQMMPRQSPVPQSPLQALKSMEAQAGVLQNLPIMGSMEQMKSPVMAQASSSRDPLTIDTNVKRAGKLRQLLTTDILDADSQSEKDTKRSSNRSSPAFAIGQSPKEQPQSTTSHDAPDSTKHSPKEKSNPEDNVILKQLLSQEDEDEEDGDTQMETTSKQEDNIDMNKNEAEPKPNKNELLKKLLNDDQSSDKKDNGLAASQNALLQELLMKSGEDSDSETPEPATTTKSSKESPAAKNSMTPRQDNLTQRQNSLAQRQNSLAHRQNSLAHRQNSMESQQLSKAKGHQFASQAQNVSAHLPFNLNQAPSQMPSQQVSSQQASQGQQVSSQMHSQTPQVSSQLPPQAQQVSSIGADDELLGQMFPNDGPAVNLDRSVISQDKNLQNLLSELWESSTEQRIEQKADVASTRAQKRKASSDVDSTGIDFGGQMSLGSMLESPSTSTNRTNNIAQKNALLTRLLTKNPTRDNQRNVIKSPVSPSEMPQNKLPKNLHEKIVDIQMSADNGSHIKENIRPAPINQGPKVAELGKLGNEWTSPRTDPNSPFPGNTNRVNSSNPQLASQTPQQQQPQLPQQQPQLPQQQLPQNSSSNLISQSSQSYGFDQIQLLLSQSQGGANASATSTSFNPDNEVGTGEDQLFQQILQQATDLQNDVSNGQLNQLNSILGTEPTLTTTANPNSVNGASTDDMLAQLDQAFPDIDDLLGLGGGGGSTPQSQPDLQEQLAIDAIQKQLMSIDQPVSAQPDNSEPSNSAANSILNSLVNPSVAASMPASGASPMDVMNRAMAQSIKQNNFTSSQVNQHIQLLRREQQRQQRQQQQQQQGAHLQQQNAGNSSLTSMLGFVQGQNQQGGQGNNFRFSQPQNKKSKPTLAGNLSGLGNVAAGRGGGGRPPRDFMMGSLQSKVRASLLMQQKQKQLKEHQKNLHHRMMMQRQMTHPPQTPQQHLSPQHTSPQQSQFSPGSFPQGNALSGMRDNVNMTFTENFNELMNSAVVPNVSLQRNTSIPGPMSPQYRNNLSGGGMVRPPGPQQMNQSQISPSFTPRSQAGQPSWNQRSSNSQLQGIIAGQMGNSQFNPGIMRSQSMPTPTSQDNSRFQFPDSSFPGNGGQQPMDVGGFSPQQSPQQMFAQNRDMPQQRMSMQSRMNSPQNNSQFGSQGHDPMLMSPHNQMTSPHQKHSPRSQVSPQGLMDPLAAGMSGRNMNNFGLQGRFDQQMFAGNNVGQQSNRSMGVGGMGQTALTSSQLVKQELQKALTARCNQSQQHMSLPPSSSAPSMSAISAMDDEIPQDIIDQITELTQQQQQQQNNPLMGAAGATVTLEESKVVKQKREEAHRTFKKFQKLAGEPNQPQAAPDSGGAIATNLFRNQLMSGGEGASGSQNVSLVAKPPDNVNVVQTEPRTPIEAIKPADQKNSLLQQLLSD</sequence>
<feature type="compositionally biased region" description="Polar residues" evidence="7">
    <location>
        <begin position="774"/>
        <end position="784"/>
    </location>
</feature>
<dbReference type="InterPro" id="IPR000014">
    <property type="entry name" value="PAS"/>
</dbReference>
<evidence type="ECO:0000256" key="1">
    <source>
        <dbReference type="ARBA" id="ARBA00009933"/>
    </source>
</evidence>
<dbReference type="PROSITE" id="PS50888">
    <property type="entry name" value="BHLH"/>
    <property type="match status" value="1"/>
</dbReference>
<dbReference type="Gene3D" id="4.10.280.10">
    <property type="entry name" value="Helix-loop-helix DNA-binding domain"/>
    <property type="match status" value="1"/>
</dbReference>
<dbReference type="Pfam" id="PF23172">
    <property type="entry name" value="bHLH_NCOA"/>
    <property type="match status" value="1"/>
</dbReference>
<evidence type="ECO:0000256" key="6">
    <source>
        <dbReference type="ARBA" id="ARBA00023242"/>
    </source>
</evidence>
<reference evidence="8" key="1">
    <citation type="submission" date="2022-03" db="EMBL/GenBank/DDBJ databases">
        <authorList>
            <person name="Martin C."/>
        </authorList>
    </citation>
    <scope>NUCLEOTIDE SEQUENCE</scope>
</reference>
<feature type="compositionally biased region" description="Polar residues" evidence="7">
    <location>
        <begin position="2069"/>
        <end position="2080"/>
    </location>
</feature>
<evidence type="ECO:0000256" key="2">
    <source>
        <dbReference type="ARBA" id="ARBA00022737"/>
    </source>
</evidence>
<feature type="region of interest" description="Disordered" evidence="7">
    <location>
        <begin position="1665"/>
        <end position="1847"/>
    </location>
</feature>
<feature type="compositionally biased region" description="Basic and acidic residues" evidence="7">
    <location>
        <begin position="785"/>
        <end position="800"/>
    </location>
</feature>
<feature type="compositionally biased region" description="Polar residues" evidence="7">
    <location>
        <begin position="1002"/>
        <end position="1019"/>
    </location>
</feature>
<feature type="region of interest" description="Disordered" evidence="7">
    <location>
        <begin position="545"/>
        <end position="685"/>
    </location>
</feature>
<dbReference type="GO" id="GO:0016922">
    <property type="term" value="F:nuclear receptor binding"/>
    <property type="evidence" value="ECO:0007669"/>
    <property type="project" value="TreeGrafter"/>
</dbReference>
<evidence type="ECO:0000313" key="8">
    <source>
        <dbReference type="EMBL" id="CAH1773628.1"/>
    </source>
</evidence>
<organism evidence="8 9">
    <name type="scientific">Owenia fusiformis</name>
    <name type="common">Polychaete worm</name>
    <dbReference type="NCBI Taxonomy" id="6347"/>
    <lineage>
        <taxon>Eukaryota</taxon>
        <taxon>Metazoa</taxon>
        <taxon>Spiralia</taxon>
        <taxon>Lophotrochozoa</taxon>
        <taxon>Annelida</taxon>
        <taxon>Polychaeta</taxon>
        <taxon>Sedentaria</taxon>
        <taxon>Canalipalpata</taxon>
        <taxon>Sabellida</taxon>
        <taxon>Oweniida</taxon>
        <taxon>Oweniidae</taxon>
        <taxon>Owenia</taxon>
    </lineage>
</organism>
<dbReference type="PANTHER" id="PTHR10684">
    <property type="entry name" value="NUCLEAR RECEPTOR COACTIVATOR"/>
    <property type="match status" value="1"/>
</dbReference>
<keyword evidence="9" id="KW-1185">Reference proteome</keyword>
<accession>A0A8J1Y0S1</accession>
<dbReference type="Proteomes" id="UP000749559">
    <property type="component" value="Unassembled WGS sequence"/>
</dbReference>
<dbReference type="CDD" id="cd00130">
    <property type="entry name" value="PAS"/>
    <property type="match status" value="1"/>
</dbReference>
<feature type="region of interest" description="Disordered" evidence="7">
    <location>
        <begin position="749"/>
        <end position="1019"/>
    </location>
</feature>
<feature type="region of interest" description="Disordered" evidence="7">
    <location>
        <begin position="1135"/>
        <end position="1157"/>
    </location>
</feature>
<feature type="compositionally biased region" description="Basic and acidic residues" evidence="7">
    <location>
        <begin position="828"/>
        <end position="866"/>
    </location>
</feature>
<feature type="region of interest" description="Disordered" evidence="7">
    <location>
        <begin position="1598"/>
        <end position="1638"/>
    </location>
</feature>
<evidence type="ECO:0000313" key="9">
    <source>
        <dbReference type="Proteomes" id="UP000749559"/>
    </source>
</evidence>
<feature type="compositionally biased region" description="Polar residues" evidence="7">
    <location>
        <begin position="907"/>
        <end position="952"/>
    </location>
</feature>
<feature type="compositionally biased region" description="Polar residues" evidence="7">
    <location>
        <begin position="1202"/>
        <end position="1224"/>
    </location>
</feature>
<keyword evidence="6" id="KW-0539">Nucleus</keyword>
<feature type="compositionally biased region" description="Polar residues" evidence="7">
    <location>
        <begin position="1693"/>
        <end position="1725"/>
    </location>
</feature>
<dbReference type="InterPro" id="IPR056193">
    <property type="entry name" value="bHLH_NCOA1-3"/>
</dbReference>
<evidence type="ECO:0000256" key="7">
    <source>
        <dbReference type="SAM" id="MobiDB-lite"/>
    </source>
</evidence>
<feature type="compositionally biased region" description="Polar residues" evidence="7">
    <location>
        <begin position="1780"/>
        <end position="1790"/>
    </location>
</feature>
<dbReference type="SUPFAM" id="SSF47459">
    <property type="entry name" value="HLH, helix-loop-helix DNA-binding domain"/>
    <property type="match status" value="1"/>
</dbReference>
<keyword evidence="4" id="KW-0010">Activator</keyword>